<dbReference type="EMBL" id="AGWX01000005">
    <property type="protein sequence ID" value="EKS34338.1"/>
    <property type="molecule type" value="Genomic_DNA"/>
</dbReference>
<reference evidence="1 2" key="1">
    <citation type="submission" date="2012-04" db="EMBL/GenBank/DDBJ databases">
        <title>The Genome Sequence of Afipia broomeae ATCC 49717.</title>
        <authorList>
            <consortium name="The Broad Institute Genome Sequencing Platform"/>
            <person name="Earl A."/>
            <person name="Ward D."/>
            <person name="Feldgarden M."/>
            <person name="Gevers D."/>
            <person name="Huys G."/>
            <person name="Walker B."/>
            <person name="Young S.K."/>
            <person name="Zeng Q."/>
            <person name="Gargeya S."/>
            <person name="Fitzgerald M."/>
            <person name="Haas B."/>
            <person name="Abouelleil A."/>
            <person name="Alvarado L."/>
            <person name="Arachchi H.M."/>
            <person name="Berlin A."/>
            <person name="Chapman S.B."/>
            <person name="Goldberg J."/>
            <person name="Griggs A."/>
            <person name="Gujja S."/>
            <person name="Hansen M."/>
            <person name="Howarth C."/>
            <person name="Imamovic A."/>
            <person name="Larimer J."/>
            <person name="McCowen C."/>
            <person name="Montmayeur A."/>
            <person name="Murphy C."/>
            <person name="Neiman D."/>
            <person name="Pearson M."/>
            <person name="Priest M."/>
            <person name="Roberts A."/>
            <person name="Saif S."/>
            <person name="Shea T."/>
            <person name="Sisk P."/>
            <person name="Sykes S."/>
            <person name="Wortman J."/>
            <person name="Nusbaum C."/>
            <person name="Birren B."/>
        </authorList>
    </citation>
    <scope>NUCLEOTIDE SEQUENCE [LARGE SCALE GENOMIC DNA]</scope>
    <source>
        <strain evidence="1 2">ATCC 49717</strain>
    </source>
</reference>
<evidence type="ECO:0000313" key="1">
    <source>
        <dbReference type="EMBL" id="EKS34338.1"/>
    </source>
</evidence>
<name>K8P7I3_9BRAD</name>
<dbReference type="AlphaFoldDB" id="K8P7I3"/>
<keyword evidence="2" id="KW-1185">Reference proteome</keyword>
<comment type="caution">
    <text evidence="1">The sequence shown here is derived from an EMBL/GenBank/DDBJ whole genome shotgun (WGS) entry which is preliminary data.</text>
</comment>
<sequence>MGPSQGSIEIGRERKRVMEWRHSEIGVCYLAAHPKDPQPFSEISTLTVSCGSRTVLKVRWDDDGVFQIVCFKPGQWESELRTRALNASHPRASIAAKQL</sequence>
<protein>
    <submittedName>
        <fullName evidence="1">Uncharacterized protein</fullName>
    </submittedName>
</protein>
<accession>K8P7I3</accession>
<organism evidence="1 2">
    <name type="scientific">Afipia broomeae ATCC 49717</name>
    <dbReference type="NCBI Taxonomy" id="883078"/>
    <lineage>
        <taxon>Bacteria</taxon>
        <taxon>Pseudomonadati</taxon>
        <taxon>Pseudomonadota</taxon>
        <taxon>Alphaproteobacteria</taxon>
        <taxon>Hyphomicrobiales</taxon>
        <taxon>Nitrobacteraceae</taxon>
        <taxon>Afipia</taxon>
    </lineage>
</organism>
<dbReference type="Proteomes" id="UP000001096">
    <property type="component" value="Unassembled WGS sequence"/>
</dbReference>
<gene>
    <name evidence="1" type="ORF">HMPREF9695_04248</name>
</gene>
<proteinExistence type="predicted"/>
<dbReference type="RefSeq" id="WP_006022948.1">
    <property type="nucleotide sequence ID" value="NZ_KB375284.1"/>
</dbReference>
<dbReference type="HOGENOM" id="CLU_2314158_0_0_5"/>
<evidence type="ECO:0000313" key="2">
    <source>
        <dbReference type="Proteomes" id="UP000001096"/>
    </source>
</evidence>